<evidence type="ECO:0000313" key="1">
    <source>
        <dbReference type="EMBL" id="VTN15623.1"/>
    </source>
</evidence>
<organism evidence="1 2">
    <name type="scientific">Raoultella terrigena</name>
    <name type="common">Klebsiella terrigena</name>
    <dbReference type="NCBI Taxonomy" id="577"/>
    <lineage>
        <taxon>Bacteria</taxon>
        <taxon>Pseudomonadati</taxon>
        <taxon>Pseudomonadota</taxon>
        <taxon>Gammaproteobacteria</taxon>
        <taxon>Enterobacterales</taxon>
        <taxon>Enterobacteriaceae</taxon>
        <taxon>Klebsiella/Raoultella group</taxon>
        <taxon>Raoultella</taxon>
    </lineage>
</organism>
<gene>
    <name evidence="1" type="primary">puuC_3</name>
    <name evidence="1" type="ORF">NCTC9185_07711</name>
</gene>
<name>A0A4U9DHF2_RAOTE</name>
<dbReference type="Gene3D" id="3.40.605.10">
    <property type="entry name" value="Aldehyde Dehydrogenase, Chain A, domain 1"/>
    <property type="match status" value="1"/>
</dbReference>
<protein>
    <submittedName>
        <fullName evidence="1">Aldehyde dehydrogenase PuuC</fullName>
        <ecNumber evidence="1">1.2.1.5</ecNumber>
    </submittedName>
</protein>
<proteinExistence type="predicted"/>
<dbReference type="AlphaFoldDB" id="A0A4U9DHF2"/>
<sequence length="54" mass="6088">MDFQHLNYWQEKANSLQPETRLFINGEYCAAADNSTFETIDPAAQQNAGPRGAR</sequence>
<dbReference type="GO" id="GO:0004030">
    <property type="term" value="F:aldehyde dehydrogenase [NAD(P)+] activity"/>
    <property type="evidence" value="ECO:0007669"/>
    <property type="project" value="UniProtKB-EC"/>
</dbReference>
<reference evidence="1 2" key="1">
    <citation type="submission" date="2019-04" db="EMBL/GenBank/DDBJ databases">
        <authorList>
            <consortium name="Pathogen Informatics"/>
        </authorList>
    </citation>
    <scope>NUCLEOTIDE SEQUENCE [LARGE SCALE GENOMIC DNA]</scope>
    <source>
        <strain evidence="1 2">NCTC9185</strain>
    </source>
</reference>
<dbReference type="EC" id="1.2.1.5" evidence="1"/>
<dbReference type="Proteomes" id="UP000339249">
    <property type="component" value="Unassembled WGS sequence"/>
</dbReference>
<dbReference type="InterPro" id="IPR016162">
    <property type="entry name" value="Ald_DH_N"/>
</dbReference>
<accession>A0A4U9DHF2</accession>
<dbReference type="EMBL" id="CABDVU010000001">
    <property type="protein sequence ID" value="VTN15623.1"/>
    <property type="molecule type" value="Genomic_DNA"/>
</dbReference>
<evidence type="ECO:0000313" key="2">
    <source>
        <dbReference type="Proteomes" id="UP000339249"/>
    </source>
</evidence>
<keyword evidence="1" id="KW-0560">Oxidoreductase</keyword>